<feature type="region of interest" description="Disordered" evidence="5">
    <location>
        <begin position="552"/>
        <end position="597"/>
    </location>
</feature>
<evidence type="ECO:0000313" key="10">
    <source>
        <dbReference type="Proteomes" id="UP000192578"/>
    </source>
</evidence>
<feature type="compositionally biased region" description="Polar residues" evidence="5">
    <location>
        <begin position="559"/>
        <end position="573"/>
    </location>
</feature>
<dbReference type="InterPro" id="IPR028082">
    <property type="entry name" value="Peripla_BP_I"/>
</dbReference>
<evidence type="ECO:0000256" key="1">
    <source>
        <dbReference type="ARBA" id="ARBA00004370"/>
    </source>
</evidence>
<keyword evidence="10" id="KW-1185">Reference proteome</keyword>
<evidence type="ECO:0000259" key="8">
    <source>
        <dbReference type="Pfam" id="PF01094"/>
    </source>
</evidence>
<name>A0A1W0WAX5_HYPEX</name>
<evidence type="ECO:0000256" key="3">
    <source>
        <dbReference type="ARBA" id="ARBA00022989"/>
    </source>
</evidence>
<evidence type="ECO:0000256" key="5">
    <source>
        <dbReference type="SAM" id="MobiDB-lite"/>
    </source>
</evidence>
<keyword evidence="2 6" id="KW-0812">Transmembrane</keyword>
<gene>
    <name evidence="9" type="ORF">BV898_13431</name>
</gene>
<dbReference type="InterPro" id="IPR001828">
    <property type="entry name" value="ANF_lig-bd_rcpt"/>
</dbReference>
<dbReference type="SUPFAM" id="SSF53822">
    <property type="entry name" value="Periplasmic binding protein-like I"/>
    <property type="match status" value="1"/>
</dbReference>
<evidence type="ECO:0000256" key="6">
    <source>
        <dbReference type="SAM" id="Phobius"/>
    </source>
</evidence>
<dbReference type="EMBL" id="MTYJ01000148">
    <property type="protein sequence ID" value="OQV12320.1"/>
    <property type="molecule type" value="Genomic_DNA"/>
</dbReference>
<evidence type="ECO:0000256" key="2">
    <source>
        <dbReference type="ARBA" id="ARBA00022692"/>
    </source>
</evidence>
<feature type="chain" id="PRO_5012799979" description="Receptor ligand binding region domain-containing protein" evidence="7">
    <location>
        <begin position="21"/>
        <end position="597"/>
    </location>
</feature>
<proteinExistence type="predicted"/>
<keyword evidence="4 6" id="KW-0472">Membrane</keyword>
<protein>
    <recommendedName>
        <fullName evidence="8">Receptor ligand binding region domain-containing protein</fullName>
    </recommendedName>
</protein>
<evidence type="ECO:0000313" key="9">
    <source>
        <dbReference type="EMBL" id="OQV12320.1"/>
    </source>
</evidence>
<feature type="transmembrane region" description="Helical" evidence="6">
    <location>
        <begin position="467"/>
        <end position="489"/>
    </location>
</feature>
<dbReference type="AlphaFoldDB" id="A0A1W0WAX5"/>
<keyword evidence="3 6" id="KW-1133">Transmembrane helix</keyword>
<dbReference type="GO" id="GO:0016020">
    <property type="term" value="C:membrane"/>
    <property type="evidence" value="ECO:0007669"/>
    <property type="project" value="UniProtKB-SubCell"/>
</dbReference>
<evidence type="ECO:0000256" key="7">
    <source>
        <dbReference type="SAM" id="SignalP"/>
    </source>
</evidence>
<dbReference type="Proteomes" id="UP000192578">
    <property type="component" value="Unassembled WGS sequence"/>
</dbReference>
<organism evidence="9 10">
    <name type="scientific">Hypsibius exemplaris</name>
    <name type="common">Freshwater tardigrade</name>
    <dbReference type="NCBI Taxonomy" id="2072580"/>
    <lineage>
        <taxon>Eukaryota</taxon>
        <taxon>Metazoa</taxon>
        <taxon>Ecdysozoa</taxon>
        <taxon>Tardigrada</taxon>
        <taxon>Eutardigrada</taxon>
        <taxon>Parachela</taxon>
        <taxon>Hypsibioidea</taxon>
        <taxon>Hypsibiidae</taxon>
        <taxon>Hypsibius</taxon>
    </lineage>
</organism>
<dbReference type="Pfam" id="PF01094">
    <property type="entry name" value="ANF_receptor"/>
    <property type="match status" value="1"/>
</dbReference>
<evidence type="ECO:0000256" key="4">
    <source>
        <dbReference type="ARBA" id="ARBA00023136"/>
    </source>
</evidence>
<reference evidence="10" key="1">
    <citation type="submission" date="2017-01" db="EMBL/GenBank/DDBJ databases">
        <title>Comparative genomics of anhydrobiosis in the tardigrade Hypsibius dujardini.</title>
        <authorList>
            <person name="Yoshida Y."/>
            <person name="Koutsovoulos G."/>
            <person name="Laetsch D."/>
            <person name="Stevens L."/>
            <person name="Kumar S."/>
            <person name="Horikawa D."/>
            <person name="Ishino K."/>
            <person name="Komine S."/>
            <person name="Tomita M."/>
            <person name="Blaxter M."/>
            <person name="Arakawa K."/>
        </authorList>
    </citation>
    <scope>NUCLEOTIDE SEQUENCE [LARGE SCALE GENOMIC DNA]</scope>
    <source>
        <strain evidence="10">Z151</strain>
    </source>
</reference>
<dbReference type="OrthoDB" id="6158579at2759"/>
<dbReference type="Gene3D" id="3.40.50.2300">
    <property type="match status" value="1"/>
</dbReference>
<accession>A0A1W0WAX5</accession>
<feature type="domain" description="Receptor ligand binding region" evidence="8">
    <location>
        <begin position="162"/>
        <end position="404"/>
    </location>
</feature>
<sequence>MLRPFAVLVLGWKMFIVVQSNLTAQTAEVALVAYGSTAPYGLASLLRSIPLYQLAVEELNHRHANCPGVNFTFFMVPARNCLGMVMKDDDILAKWYYELRRPGRIVVFITVGTEVGCNVNDVSAYTAARDLNSVIINSLSGLEINRALLPTTLSLSYICTASYVNLCTNLIRTYNWTSVFILWDKSSAPINGNMATALQERLTGGGRVVCTFRSLASDAASTFAPELTDFQRASRVFFFFGHGAKLRRLLITASLLNMTDGSFVYISTEPLANFIPYGRTAWRYNDTNDLEAKGAFRSLIILQPAPRSNFKASADSLIIQHQFNQRSLLLFNATYTEAEHPLEIVTSTFDAVILLGQVVLEALRNGDNPWNATQLIDRFRNRTFRTEFDDFHVDSDGVRVDALAVTHYNVESERRDPFLTQYADGSSILKEIADVRGWPNSAWPPPNEPICGFIGNSARCEAIASPLAAYFAPAFSVVGIMAMTFVILVRLRYFRLRLSVTWWFLDPIHLISLFRVLRSPYNPSWYGQEKDIGRRLLFEIFEPATSIHPLRAKGAMAKSPTSSKKSAGPSTSKAPKRLRNVTAKDDVAPDELFQGSR</sequence>
<comment type="subcellular location">
    <subcellularLocation>
        <location evidence="1">Membrane</location>
    </subcellularLocation>
</comment>
<keyword evidence="7" id="KW-0732">Signal</keyword>
<feature type="signal peptide" evidence="7">
    <location>
        <begin position="1"/>
        <end position="20"/>
    </location>
</feature>
<comment type="caution">
    <text evidence="9">The sequence shown here is derived from an EMBL/GenBank/DDBJ whole genome shotgun (WGS) entry which is preliminary data.</text>
</comment>